<keyword evidence="3" id="KW-1185">Reference proteome</keyword>
<dbReference type="Proteomes" id="UP001159100">
    <property type="component" value="Unassembled WGS sequence"/>
</dbReference>
<dbReference type="RefSeq" id="WP_282316998.1">
    <property type="nucleotide sequence ID" value="NZ_JARBWL010000002.1"/>
</dbReference>
<evidence type="ECO:0000313" key="2">
    <source>
        <dbReference type="EMBL" id="MDI2594761.1"/>
    </source>
</evidence>
<evidence type="ECO:0008006" key="4">
    <source>
        <dbReference type="Google" id="ProtNLM"/>
    </source>
</evidence>
<protein>
    <recommendedName>
        <fullName evidence="4">Outer membrane lipoprotein-sorting protein</fullName>
    </recommendedName>
</protein>
<sequence>MAATLLSTAVVLFPPSMGTTNRNASRALPEQVAYQPQRNPTSPHSQQGRATPSTANISLATPGAASPQDPSGLDRALIGRTYTGTVKVDGYEVPLPAGQWAMLANSSVRTLKASGMAYFFGRIEKKRLVGVVQIIGLKSNERPGDGFKQANGCVAGNPDLNYVFIESITPFEHQGCWSMTNIYTPPYLQWADPAIKISFLDRAAAGDMAAKGVTYPQDFMVLRFFRAEKWGLLEASYWFSPELEGIASSSVLSFREADWQVRNISRFPEKLAYAGKLKKWGAAFWPTFQQAFATGGPL</sequence>
<evidence type="ECO:0000256" key="1">
    <source>
        <dbReference type="SAM" id="MobiDB-lite"/>
    </source>
</evidence>
<gene>
    <name evidence="2" type="ORF">POF45_25515</name>
</gene>
<feature type="region of interest" description="Disordered" evidence="1">
    <location>
        <begin position="34"/>
        <end position="75"/>
    </location>
</feature>
<comment type="caution">
    <text evidence="2">The sequence shown here is derived from an EMBL/GenBank/DDBJ whole genome shotgun (WGS) entry which is preliminary data.</text>
</comment>
<evidence type="ECO:0000313" key="3">
    <source>
        <dbReference type="Proteomes" id="UP001159100"/>
    </source>
</evidence>
<reference evidence="2 3" key="1">
    <citation type="submission" date="2023-02" db="EMBL/GenBank/DDBJ databases">
        <title>Pseudomonas chrutzelriedensis sp. nov., a potently antifungal strain isolated from moss.</title>
        <authorList>
            <person name="Schnyder A."/>
            <person name="Kalawong R."/>
            <person name="Eberl L."/>
            <person name="Agnoli K."/>
        </authorList>
    </citation>
    <scope>NUCLEOTIDE SEQUENCE [LARGE SCALE GENOMIC DNA]</scope>
    <source>
        <strain evidence="2 3">681</strain>
    </source>
</reference>
<organism evidence="2 3">
    <name type="scientific">Pseudomonas fungipugnans</name>
    <dbReference type="NCBI Taxonomy" id="3024217"/>
    <lineage>
        <taxon>Bacteria</taxon>
        <taxon>Pseudomonadati</taxon>
        <taxon>Pseudomonadota</taxon>
        <taxon>Gammaproteobacteria</taxon>
        <taxon>Pseudomonadales</taxon>
        <taxon>Pseudomonadaceae</taxon>
        <taxon>Pseudomonas</taxon>
    </lineage>
</organism>
<name>A0ABT6QV21_9PSED</name>
<proteinExistence type="predicted"/>
<accession>A0ABT6QV21</accession>
<dbReference type="EMBL" id="JARBWL010000002">
    <property type="protein sequence ID" value="MDI2594761.1"/>
    <property type="molecule type" value="Genomic_DNA"/>
</dbReference>
<feature type="compositionally biased region" description="Polar residues" evidence="1">
    <location>
        <begin position="34"/>
        <end position="59"/>
    </location>
</feature>